<evidence type="ECO:0000313" key="12">
    <source>
        <dbReference type="EMBL" id="MBI6873182.1"/>
    </source>
</evidence>
<dbReference type="PROSITE" id="PS50850">
    <property type="entry name" value="MFS"/>
    <property type="match status" value="1"/>
</dbReference>
<dbReference type="PANTHER" id="PTHR23517">
    <property type="entry name" value="RESISTANCE PROTEIN MDTM, PUTATIVE-RELATED-RELATED"/>
    <property type="match status" value="1"/>
</dbReference>
<reference evidence="12" key="1">
    <citation type="submission" date="2020-12" db="EMBL/GenBank/DDBJ databases">
        <title>Clostridium thailandense sp. nov., a novel acetogenic bacterium isolated from peat land soil in Thailand.</title>
        <authorList>
            <person name="Chaikitkaew S."/>
            <person name="Birkeland N.K."/>
        </authorList>
    </citation>
    <scope>NUCLEOTIDE SEQUENCE</scope>
    <source>
        <strain evidence="12">DSM 17425</strain>
    </source>
</reference>
<feature type="transmembrane region" description="Helical" evidence="10">
    <location>
        <begin position="371"/>
        <end position="393"/>
    </location>
</feature>
<feature type="transmembrane region" description="Helical" evidence="10">
    <location>
        <begin position="65"/>
        <end position="85"/>
    </location>
</feature>
<keyword evidence="6 10" id="KW-1133">Transmembrane helix</keyword>
<dbReference type="InterPro" id="IPR036259">
    <property type="entry name" value="MFS_trans_sf"/>
</dbReference>
<dbReference type="PANTHER" id="PTHR23517:SF15">
    <property type="entry name" value="PROTON-DEPENDENT OLIGOPEPTIDE FAMILY TRANSPORT PROTEIN"/>
    <property type="match status" value="1"/>
</dbReference>
<dbReference type="NCBIfam" id="TIGR00924">
    <property type="entry name" value="yjdL_sub1_fam"/>
    <property type="match status" value="2"/>
</dbReference>
<evidence type="ECO:0000256" key="4">
    <source>
        <dbReference type="ARBA" id="ARBA00022475"/>
    </source>
</evidence>
<evidence type="ECO:0000313" key="13">
    <source>
        <dbReference type="Proteomes" id="UP000622687"/>
    </source>
</evidence>
<dbReference type="InterPro" id="IPR000109">
    <property type="entry name" value="POT_fam"/>
</dbReference>
<dbReference type="PROSITE" id="PS01023">
    <property type="entry name" value="PTR2_2"/>
    <property type="match status" value="1"/>
</dbReference>
<dbReference type="InterPro" id="IPR018456">
    <property type="entry name" value="PTR2_symporter_CS"/>
</dbReference>
<keyword evidence="4" id="KW-1003">Cell membrane</keyword>
<evidence type="ECO:0000256" key="3">
    <source>
        <dbReference type="ARBA" id="ARBA00022448"/>
    </source>
</evidence>
<dbReference type="RefSeq" id="WP_211142652.1">
    <property type="nucleotide sequence ID" value="NZ_JAEEGB010000012.1"/>
</dbReference>
<evidence type="ECO:0000256" key="6">
    <source>
        <dbReference type="ARBA" id="ARBA00022989"/>
    </source>
</evidence>
<dbReference type="AlphaFoldDB" id="A0A934HZ51"/>
<dbReference type="CDD" id="cd17346">
    <property type="entry name" value="MFS_DtpA_like"/>
    <property type="match status" value="1"/>
</dbReference>
<dbReference type="InterPro" id="IPR005279">
    <property type="entry name" value="Dipep/tripep_permease"/>
</dbReference>
<evidence type="ECO:0000259" key="11">
    <source>
        <dbReference type="PROSITE" id="PS50850"/>
    </source>
</evidence>
<dbReference type="GO" id="GO:0006857">
    <property type="term" value="P:oligopeptide transport"/>
    <property type="evidence" value="ECO:0007669"/>
    <property type="project" value="InterPro"/>
</dbReference>
<comment type="subcellular location">
    <subcellularLocation>
        <location evidence="1">Cell membrane</location>
        <topology evidence="1">Multi-pass membrane protein</topology>
    </subcellularLocation>
    <subcellularLocation>
        <location evidence="8">Membrane</location>
        <topology evidence="8">Multi-pass membrane protein</topology>
    </subcellularLocation>
</comment>
<comment type="similarity">
    <text evidence="2 8">Belongs to the major facilitator superfamily. Proton-dependent oligopeptide transporter (POT/PTR) (TC 2.A.17) family.</text>
</comment>
<feature type="transmembrane region" description="Helical" evidence="10">
    <location>
        <begin position="190"/>
        <end position="217"/>
    </location>
</feature>
<feature type="transmembrane region" description="Helical" evidence="10">
    <location>
        <begin position="436"/>
        <end position="456"/>
    </location>
</feature>
<organism evidence="12 13">
    <name type="scientific">Clostridium aciditolerans</name>
    <dbReference type="NCBI Taxonomy" id="339861"/>
    <lineage>
        <taxon>Bacteria</taxon>
        <taxon>Bacillati</taxon>
        <taxon>Bacillota</taxon>
        <taxon>Clostridia</taxon>
        <taxon>Eubacteriales</taxon>
        <taxon>Clostridiaceae</taxon>
        <taxon>Clostridium</taxon>
    </lineage>
</organism>
<dbReference type="GO" id="GO:0005886">
    <property type="term" value="C:plasma membrane"/>
    <property type="evidence" value="ECO:0007669"/>
    <property type="project" value="UniProtKB-SubCell"/>
</dbReference>
<evidence type="ECO:0000256" key="5">
    <source>
        <dbReference type="ARBA" id="ARBA00022692"/>
    </source>
</evidence>
<evidence type="ECO:0000256" key="10">
    <source>
        <dbReference type="SAM" id="Phobius"/>
    </source>
</evidence>
<feature type="transmembrane region" description="Helical" evidence="10">
    <location>
        <begin position="42"/>
        <end position="59"/>
    </location>
</feature>
<protein>
    <submittedName>
        <fullName evidence="12">Peptide MFS transporter</fullName>
    </submittedName>
</protein>
<feature type="transmembrane region" description="Helical" evidence="10">
    <location>
        <begin position="337"/>
        <end position="359"/>
    </location>
</feature>
<evidence type="ECO:0000256" key="9">
    <source>
        <dbReference type="SAM" id="MobiDB-lite"/>
    </source>
</evidence>
<dbReference type="FunFam" id="1.20.1250.20:FF:000146">
    <property type="entry name" value="Amino acid/peptide transporter"/>
    <property type="match status" value="1"/>
</dbReference>
<comment type="caution">
    <text evidence="12">The sequence shown here is derived from an EMBL/GenBank/DDBJ whole genome shotgun (WGS) entry which is preliminary data.</text>
</comment>
<dbReference type="InterPro" id="IPR020846">
    <property type="entry name" value="MFS_dom"/>
</dbReference>
<dbReference type="GO" id="GO:1904680">
    <property type="term" value="F:peptide transmembrane transporter activity"/>
    <property type="evidence" value="ECO:0007669"/>
    <property type="project" value="InterPro"/>
</dbReference>
<proteinExistence type="inferred from homology"/>
<dbReference type="Pfam" id="PF00854">
    <property type="entry name" value="PTR2"/>
    <property type="match status" value="2"/>
</dbReference>
<dbReference type="InterPro" id="IPR050171">
    <property type="entry name" value="MFS_Transporters"/>
</dbReference>
<feature type="transmembrane region" description="Helical" evidence="10">
    <location>
        <begin position="94"/>
        <end position="111"/>
    </location>
</feature>
<feature type="region of interest" description="Disordered" evidence="9">
    <location>
        <begin position="228"/>
        <end position="247"/>
    </location>
</feature>
<evidence type="ECO:0000256" key="8">
    <source>
        <dbReference type="RuleBase" id="RU003755"/>
    </source>
</evidence>
<feature type="transmembrane region" description="Helical" evidence="10">
    <location>
        <begin position="117"/>
        <end position="133"/>
    </location>
</feature>
<dbReference type="Proteomes" id="UP000622687">
    <property type="component" value="Unassembled WGS sequence"/>
</dbReference>
<evidence type="ECO:0000256" key="7">
    <source>
        <dbReference type="ARBA" id="ARBA00023136"/>
    </source>
</evidence>
<dbReference type="Gene3D" id="1.20.1250.20">
    <property type="entry name" value="MFS general substrate transporter like domains"/>
    <property type="match status" value="2"/>
</dbReference>
<feature type="transmembrane region" description="Helical" evidence="10">
    <location>
        <begin position="154"/>
        <end position="178"/>
    </location>
</feature>
<dbReference type="EMBL" id="JAEEGB010000012">
    <property type="protein sequence ID" value="MBI6873182.1"/>
    <property type="molecule type" value="Genomic_DNA"/>
</dbReference>
<keyword evidence="13" id="KW-1185">Reference proteome</keyword>
<keyword evidence="3 8" id="KW-0813">Transport</keyword>
<feature type="transmembrane region" description="Helical" evidence="10">
    <location>
        <begin position="255"/>
        <end position="272"/>
    </location>
</feature>
<feature type="compositionally biased region" description="Basic and acidic residues" evidence="9">
    <location>
        <begin position="233"/>
        <end position="247"/>
    </location>
</feature>
<accession>A0A934HZ51</accession>
<name>A0A934HZ51_9CLOT</name>
<feature type="domain" description="Major facilitator superfamily (MFS) profile" evidence="11">
    <location>
        <begin position="25"/>
        <end position="458"/>
    </location>
</feature>
<keyword evidence="5 8" id="KW-0812">Transmembrane</keyword>
<gene>
    <name evidence="12" type="ORF">I6U51_10750</name>
</gene>
<feature type="transmembrane region" description="Helical" evidence="10">
    <location>
        <begin position="292"/>
        <end position="316"/>
    </location>
</feature>
<evidence type="ECO:0000256" key="2">
    <source>
        <dbReference type="ARBA" id="ARBA00005982"/>
    </source>
</evidence>
<evidence type="ECO:0000256" key="1">
    <source>
        <dbReference type="ARBA" id="ARBA00004651"/>
    </source>
</evidence>
<keyword evidence="7 10" id="KW-0472">Membrane</keyword>
<dbReference type="SUPFAM" id="SSF103473">
    <property type="entry name" value="MFS general substrate transporter"/>
    <property type="match status" value="1"/>
</dbReference>
<sequence>MELSKKNGQVQNETGKMKHPPGLYLLFFTEAWERFSYYGMRALLVLYLTTSLISGGLGFDKAEAMSLYGTFTSLVYLTPLIGGYLSDRFLGQRLAITIGGITMAAGQFALFSNQSKGALYLGLFLLIIGNGFFKPNISTLVGQLYPEGDKRKDAAFTIFYMGINLGAFIAPFVCGTLAEQIFAVRQGEQIIHYGFKFGFLAAGIGMVLGQLLFNLLGNKYLGEIGKKPVGRAKSKDDKSSEEANRPLTAQEKRRTAVIFIVTAFVVFFWAGFEQAGSSLTIYTKDFINRDAFGMQLPVSWFQSLNPVFIVLFAPIVGKIWMKLSNRPQGDMNIPTKMALGMVLLGIGFLLMVGACLQRGNAGDNVAVKANILWLVGAYFLHTMGELCLSPVGLSMVSKLAPKKLASLLMGVWLLSSSIANKLAGVLASFMDSLGHIQIFGGIAVVSIVLGLVLLSLNKKLTAMME</sequence>